<protein>
    <recommendedName>
        <fullName evidence="4">Secretion system C-terminal sorting domain-containing protein</fullName>
    </recommendedName>
</protein>
<evidence type="ECO:0000313" key="2">
    <source>
        <dbReference type="EMBL" id="OJX57145.1"/>
    </source>
</evidence>
<accession>A0A1M3KXP0</accession>
<proteinExistence type="predicted"/>
<feature type="chain" id="PRO_5012318683" description="Secretion system C-terminal sorting domain-containing protein" evidence="1">
    <location>
        <begin position="22"/>
        <end position="354"/>
    </location>
</feature>
<dbReference type="AlphaFoldDB" id="A0A1M3KXP0"/>
<comment type="caution">
    <text evidence="2">The sequence shown here is derived from an EMBL/GenBank/DDBJ whole genome shotgun (WGS) entry which is preliminary data.</text>
</comment>
<evidence type="ECO:0000256" key="1">
    <source>
        <dbReference type="SAM" id="SignalP"/>
    </source>
</evidence>
<name>A0A1M3KXP0_9BACT</name>
<dbReference type="EMBL" id="MKVH01000024">
    <property type="protein sequence ID" value="OJX57145.1"/>
    <property type="molecule type" value="Genomic_DNA"/>
</dbReference>
<reference evidence="2 3" key="1">
    <citation type="submission" date="2016-09" db="EMBL/GenBank/DDBJ databases">
        <title>Genome-resolved meta-omics ties microbial dynamics to process performance in biotechnology for thiocyanate degradation.</title>
        <authorList>
            <person name="Kantor R.S."/>
            <person name="Huddy R.J."/>
            <person name="Iyer R."/>
            <person name="Thomas B.C."/>
            <person name="Brown C.T."/>
            <person name="Anantharaman K."/>
            <person name="Tringe S."/>
            <person name="Hettich R.L."/>
            <person name="Harrison S.T."/>
            <person name="Banfield J.F."/>
        </authorList>
    </citation>
    <scope>NUCLEOTIDE SEQUENCE [LARGE SCALE GENOMIC DNA]</scope>
    <source>
        <strain evidence="2">59-99</strain>
    </source>
</reference>
<sequence length="354" mass="38671">MKRRIWGFLAVCMLASGTAAAQPVLGSSSLPTVGRSYTRYYYDTTGVDAGTSGTGVFWNYSTLTWTRASTETRIVARNVLPIDVQARYPEAQFGVINDTTTTLMQLRNGFLREVGISTPKADIASSTGNPYDTRPVELKYSTQHNDTWQAQITTKPASFSLGRAGTVSTVYDGYGQLFLPDGSIRDGIARTTTTTRTTDTLRLQGPSPGTVLVTTLTIRHTWQPPAHDVPLLEMSTTIVSTTRNGQPVGPQQRWRSVWSSIRPDGGTSVEGDAETSRAYPNPVRRGGVVHIADLSMMPQYVRYVDVHGRQLDAVWSLVGDTELSVQVPELGTGPYMIVIADDRRVNVIPVVVTP</sequence>
<evidence type="ECO:0000313" key="3">
    <source>
        <dbReference type="Proteomes" id="UP000184233"/>
    </source>
</evidence>
<feature type="signal peptide" evidence="1">
    <location>
        <begin position="1"/>
        <end position="21"/>
    </location>
</feature>
<organism evidence="2 3">
    <name type="scientific">Candidatus Kapaibacterium thiocyanatum</name>
    <dbReference type="NCBI Taxonomy" id="1895771"/>
    <lineage>
        <taxon>Bacteria</taxon>
        <taxon>Pseudomonadati</taxon>
        <taxon>Candidatus Kapaibacteriota</taxon>
        <taxon>Candidatus Kapaibacteriia</taxon>
        <taxon>Candidatus Kapaibacteriales</taxon>
        <taxon>Candidatus Kapaibacteriaceae</taxon>
        <taxon>Candidatus Kapaibacterium</taxon>
    </lineage>
</organism>
<gene>
    <name evidence="2" type="ORF">BGO89_11630</name>
</gene>
<dbReference type="Proteomes" id="UP000184233">
    <property type="component" value="Unassembled WGS sequence"/>
</dbReference>
<keyword evidence="1" id="KW-0732">Signal</keyword>
<evidence type="ECO:0008006" key="4">
    <source>
        <dbReference type="Google" id="ProtNLM"/>
    </source>
</evidence>